<evidence type="ECO:0000313" key="1">
    <source>
        <dbReference type="EMBL" id="AFM26927.1"/>
    </source>
</evidence>
<dbReference type="EMBL" id="CP003360">
    <property type="protein sequence ID" value="AFM26927.1"/>
    <property type="molecule type" value="Genomic_DNA"/>
</dbReference>
<organism evidence="1 2">
    <name type="scientific">Desulfomonile tiedjei (strain ATCC 49306 / DSM 6799 / DCB-1)</name>
    <dbReference type="NCBI Taxonomy" id="706587"/>
    <lineage>
        <taxon>Bacteria</taxon>
        <taxon>Pseudomonadati</taxon>
        <taxon>Thermodesulfobacteriota</taxon>
        <taxon>Desulfomonilia</taxon>
        <taxon>Desulfomonilales</taxon>
        <taxon>Desulfomonilaceae</taxon>
        <taxon>Desulfomonile</taxon>
    </lineage>
</organism>
<dbReference type="Pfam" id="PF13783">
    <property type="entry name" value="DUF4177"/>
    <property type="match status" value="1"/>
</dbReference>
<evidence type="ECO:0000313" key="2">
    <source>
        <dbReference type="Proteomes" id="UP000006055"/>
    </source>
</evidence>
<accession>I4CBI6</accession>
<name>I4CBI6_DESTA</name>
<proteinExistence type="predicted"/>
<dbReference type="InterPro" id="IPR025234">
    <property type="entry name" value="YjzH-like"/>
</dbReference>
<sequence length="86" mass="9745">MVNFEYRITVHPTDSLSRMAYFCSQEGACSIEEIPLGEPTKLEGILNEYGVQGWELVQMIFGKDGLLACWKRKTSTLDRNTDAEVI</sequence>
<protein>
    <recommendedName>
        <fullName evidence="3">DUF4177 domain-containing protein</fullName>
    </recommendedName>
</protein>
<dbReference type="KEGG" id="dti:Desti_4293"/>
<keyword evidence="2" id="KW-1185">Reference proteome</keyword>
<dbReference type="OrthoDB" id="5519166at2"/>
<dbReference type="STRING" id="706587.Desti_4293"/>
<dbReference type="Proteomes" id="UP000006055">
    <property type="component" value="Chromosome"/>
</dbReference>
<dbReference type="RefSeq" id="WP_014812047.1">
    <property type="nucleotide sequence ID" value="NC_018025.1"/>
</dbReference>
<gene>
    <name evidence="1" type="ordered locus">Desti_4293</name>
</gene>
<dbReference type="HOGENOM" id="CLU_2648525_0_0_7"/>
<reference evidence="2" key="1">
    <citation type="submission" date="2012-06" db="EMBL/GenBank/DDBJ databases">
        <title>Complete sequence of chromosome of Desulfomonile tiedjei DSM 6799.</title>
        <authorList>
            <person name="Lucas S."/>
            <person name="Copeland A."/>
            <person name="Lapidus A."/>
            <person name="Glavina del Rio T."/>
            <person name="Dalin E."/>
            <person name="Tice H."/>
            <person name="Bruce D."/>
            <person name="Goodwin L."/>
            <person name="Pitluck S."/>
            <person name="Peters L."/>
            <person name="Ovchinnikova G."/>
            <person name="Zeytun A."/>
            <person name="Lu M."/>
            <person name="Kyrpides N."/>
            <person name="Mavromatis K."/>
            <person name="Ivanova N."/>
            <person name="Brettin T."/>
            <person name="Detter J.C."/>
            <person name="Han C."/>
            <person name="Larimer F."/>
            <person name="Land M."/>
            <person name="Hauser L."/>
            <person name="Markowitz V."/>
            <person name="Cheng J.-F."/>
            <person name="Hugenholtz P."/>
            <person name="Woyke T."/>
            <person name="Wu D."/>
            <person name="Spring S."/>
            <person name="Schroeder M."/>
            <person name="Brambilla E."/>
            <person name="Klenk H.-P."/>
            <person name="Eisen J.A."/>
        </authorList>
    </citation>
    <scope>NUCLEOTIDE SEQUENCE [LARGE SCALE GENOMIC DNA]</scope>
    <source>
        <strain evidence="2">ATCC 49306 / DSM 6799 / DCB-1</strain>
    </source>
</reference>
<dbReference type="AlphaFoldDB" id="I4CBI6"/>
<evidence type="ECO:0008006" key="3">
    <source>
        <dbReference type="Google" id="ProtNLM"/>
    </source>
</evidence>
<dbReference type="eggNOG" id="ENOG50338CI">
    <property type="taxonomic scope" value="Bacteria"/>
</dbReference>